<reference evidence="2" key="1">
    <citation type="journal article" date="2021" name="Genome Biol. Evol.">
        <title>A High-Quality Reference Genome for a Parasitic Bivalve with Doubly Uniparental Inheritance (Bivalvia: Unionida).</title>
        <authorList>
            <person name="Smith C.H."/>
        </authorList>
    </citation>
    <scope>NUCLEOTIDE SEQUENCE</scope>
    <source>
        <strain evidence="2">CHS0354</strain>
    </source>
</reference>
<reference evidence="2" key="3">
    <citation type="submission" date="2023-05" db="EMBL/GenBank/DDBJ databases">
        <authorList>
            <person name="Smith C.H."/>
        </authorList>
    </citation>
    <scope>NUCLEOTIDE SEQUENCE</scope>
    <source>
        <strain evidence="2">CHS0354</strain>
        <tissue evidence="2">Mantle</tissue>
    </source>
</reference>
<dbReference type="AlphaFoldDB" id="A0AAE0VJQ4"/>
<feature type="region of interest" description="Disordered" evidence="1">
    <location>
        <begin position="1"/>
        <end position="101"/>
    </location>
</feature>
<gene>
    <name evidence="2" type="ORF">CHS0354_030286</name>
</gene>
<dbReference type="EMBL" id="JAEAOA010001802">
    <property type="protein sequence ID" value="KAK3580171.1"/>
    <property type="molecule type" value="Genomic_DNA"/>
</dbReference>
<dbReference type="Proteomes" id="UP001195483">
    <property type="component" value="Unassembled WGS sequence"/>
</dbReference>
<protein>
    <submittedName>
        <fullName evidence="2">Uncharacterized protein</fullName>
    </submittedName>
</protein>
<reference evidence="2" key="2">
    <citation type="journal article" date="2021" name="Genome Biol. Evol.">
        <title>Developing a high-quality reference genome for a parasitic bivalve with doubly uniparental inheritance (Bivalvia: Unionida).</title>
        <authorList>
            <person name="Smith C.H."/>
        </authorList>
    </citation>
    <scope>NUCLEOTIDE SEQUENCE</scope>
    <source>
        <strain evidence="2">CHS0354</strain>
        <tissue evidence="2">Mantle</tissue>
    </source>
</reference>
<organism evidence="2 3">
    <name type="scientific">Potamilus streckersoni</name>
    <dbReference type="NCBI Taxonomy" id="2493646"/>
    <lineage>
        <taxon>Eukaryota</taxon>
        <taxon>Metazoa</taxon>
        <taxon>Spiralia</taxon>
        <taxon>Lophotrochozoa</taxon>
        <taxon>Mollusca</taxon>
        <taxon>Bivalvia</taxon>
        <taxon>Autobranchia</taxon>
        <taxon>Heteroconchia</taxon>
        <taxon>Palaeoheterodonta</taxon>
        <taxon>Unionida</taxon>
        <taxon>Unionoidea</taxon>
        <taxon>Unionidae</taxon>
        <taxon>Ambleminae</taxon>
        <taxon>Lampsilini</taxon>
        <taxon>Potamilus</taxon>
    </lineage>
</organism>
<name>A0AAE0VJQ4_9BIVA</name>
<evidence type="ECO:0000313" key="3">
    <source>
        <dbReference type="Proteomes" id="UP001195483"/>
    </source>
</evidence>
<feature type="compositionally biased region" description="Polar residues" evidence="1">
    <location>
        <begin position="81"/>
        <end position="101"/>
    </location>
</feature>
<accession>A0AAE0VJQ4</accession>
<keyword evidence="3" id="KW-1185">Reference proteome</keyword>
<sequence>MTADLKGVFESKENSFSAYKPENFKEKHQTWRNKQNNNRDRQNQYKSLRKNTKGYNAWKGNSCKPNTDYNISEKAKADYSAESSQLNLSQSNTGANVRQGN</sequence>
<evidence type="ECO:0000313" key="2">
    <source>
        <dbReference type="EMBL" id="KAK3580171.1"/>
    </source>
</evidence>
<evidence type="ECO:0000256" key="1">
    <source>
        <dbReference type="SAM" id="MobiDB-lite"/>
    </source>
</evidence>
<comment type="caution">
    <text evidence="2">The sequence shown here is derived from an EMBL/GenBank/DDBJ whole genome shotgun (WGS) entry which is preliminary data.</text>
</comment>
<proteinExistence type="predicted"/>